<reference evidence="1 2" key="1">
    <citation type="journal article" date="2016" name="PLoS ONE">
        <title>Comparative Genome Analysis Provides Insights into the Pathogenicity of Flavobacterium psychrophilum.</title>
        <authorList>
            <person name="Castillo D."/>
            <person name="Christiansen R.H."/>
            <person name="Dalsgaard I."/>
            <person name="Madsen L."/>
            <person name="Espejo R."/>
            <person name="Middelboe M."/>
        </authorList>
    </citation>
    <scope>NUCLEOTIDE SEQUENCE [LARGE SCALE GENOMIC DNA]</scope>
</reference>
<dbReference type="RefSeq" id="YP_009594114.1">
    <property type="nucleotide sequence ID" value="NC_041872.1"/>
</dbReference>
<proteinExistence type="predicted"/>
<keyword evidence="2" id="KW-1185">Reference proteome</keyword>
<dbReference type="EMBL" id="KT876724">
    <property type="protein sequence ID" value="ALN97171.1"/>
    <property type="molecule type" value="Genomic_DNA"/>
</dbReference>
<accession>A0A141HR60</accession>
<protein>
    <submittedName>
        <fullName evidence="1">Uncharacterized protein</fullName>
    </submittedName>
</protein>
<name>A0A141HR60_9CAUD</name>
<dbReference type="KEGG" id="vg:40069631"/>
<dbReference type="GeneID" id="40069631"/>
<evidence type="ECO:0000313" key="2">
    <source>
        <dbReference type="Proteomes" id="UP000221857"/>
    </source>
</evidence>
<organism evidence="1 2">
    <name type="scientific">Flavobacterium phage FpV4</name>
    <dbReference type="NCBI Taxonomy" id="1740108"/>
    <lineage>
        <taxon>Viruses</taxon>
        <taxon>Duplodnaviria</taxon>
        <taxon>Heunggongvirae</taxon>
        <taxon>Uroviricota</taxon>
        <taxon>Caudoviricetes</taxon>
        <taxon>Fipvunavirus</taxon>
        <taxon>Fipvunavirus Fpv4</taxon>
    </lineage>
</organism>
<sequence length="226" mass="26006">MSDTKIRTICVDTLTGIQNEEYMRDKKKAGHDKWKDYGMDIYTFIGDLQRRGFELVLILGEPGTGKSSGMRTLKHDTNIWYNADNKNPVWEGGNAEYGKKVNPRNPFHIIPSSYKEITNHIDLGLQNNMFENERYAFITGHIETFKSGNETMQRLKVLGNMATKMQLEGKLESVFYSMVEKSTDGLSYILETQNNGFNTARSPQNLFEPKISNDYQFILEALMNYN</sequence>
<dbReference type="Proteomes" id="UP000221857">
    <property type="component" value="Segment"/>
</dbReference>
<evidence type="ECO:0000313" key="1">
    <source>
        <dbReference type="EMBL" id="ALN97171.1"/>
    </source>
</evidence>